<protein>
    <submittedName>
        <fullName evidence="1">Uncharacterized protein</fullName>
    </submittedName>
</protein>
<keyword evidence="2" id="KW-1185">Reference proteome</keyword>
<organism evidence="1 2">
    <name type="scientific">Lentzea cavernae</name>
    <dbReference type="NCBI Taxonomy" id="2020703"/>
    <lineage>
        <taxon>Bacteria</taxon>
        <taxon>Bacillati</taxon>
        <taxon>Actinomycetota</taxon>
        <taxon>Actinomycetes</taxon>
        <taxon>Pseudonocardiales</taxon>
        <taxon>Pseudonocardiaceae</taxon>
        <taxon>Lentzea</taxon>
    </lineage>
</organism>
<evidence type="ECO:0000313" key="2">
    <source>
        <dbReference type="Proteomes" id="UP000605568"/>
    </source>
</evidence>
<evidence type="ECO:0000313" key="1">
    <source>
        <dbReference type="EMBL" id="GHH28330.1"/>
    </source>
</evidence>
<reference evidence="2" key="1">
    <citation type="journal article" date="2019" name="Int. J. Syst. Evol. Microbiol.">
        <title>The Global Catalogue of Microorganisms (GCM) 10K type strain sequencing project: providing services to taxonomists for standard genome sequencing and annotation.</title>
        <authorList>
            <consortium name="The Broad Institute Genomics Platform"/>
            <consortium name="The Broad Institute Genome Sequencing Center for Infectious Disease"/>
            <person name="Wu L."/>
            <person name="Ma J."/>
        </authorList>
    </citation>
    <scope>NUCLEOTIDE SEQUENCE [LARGE SCALE GENOMIC DNA]</scope>
    <source>
        <strain evidence="2">CGMCC 4.7367</strain>
    </source>
</reference>
<dbReference type="EMBL" id="BNAR01000001">
    <property type="protein sequence ID" value="GHH28330.1"/>
    <property type="molecule type" value="Genomic_DNA"/>
</dbReference>
<gene>
    <name evidence="1" type="ORF">GCM10017774_02340</name>
</gene>
<comment type="caution">
    <text evidence="1">The sequence shown here is derived from an EMBL/GenBank/DDBJ whole genome shotgun (WGS) entry which is preliminary data.</text>
</comment>
<accession>A0ABQ3LWW8</accession>
<sequence length="79" mass="8167">MSSPLTLFGVSFWAGKRCTASPSTFSDRPFVEYQSVVLPGLAVVGLVQAVAPSAVAPSAAAPVKNLRRVNVIGDPPESP</sequence>
<name>A0ABQ3LWW8_9PSEU</name>
<proteinExistence type="predicted"/>
<dbReference type="Proteomes" id="UP000605568">
    <property type="component" value="Unassembled WGS sequence"/>
</dbReference>